<dbReference type="AlphaFoldDB" id="A0A0F9AP18"/>
<comment type="caution">
    <text evidence="2">The sequence shown here is derived from an EMBL/GenBank/DDBJ whole genome shotgun (WGS) entry which is preliminary data.</text>
</comment>
<dbReference type="EMBL" id="LAZR01041702">
    <property type="protein sequence ID" value="KKL11329.1"/>
    <property type="molecule type" value="Genomic_DNA"/>
</dbReference>
<protein>
    <submittedName>
        <fullName evidence="2">Uncharacterized protein</fullName>
    </submittedName>
</protein>
<keyword evidence="1" id="KW-0472">Membrane</keyword>
<reference evidence="2" key="1">
    <citation type="journal article" date="2015" name="Nature">
        <title>Complex archaea that bridge the gap between prokaryotes and eukaryotes.</title>
        <authorList>
            <person name="Spang A."/>
            <person name="Saw J.H."/>
            <person name="Jorgensen S.L."/>
            <person name="Zaremba-Niedzwiedzka K."/>
            <person name="Martijn J."/>
            <person name="Lind A.E."/>
            <person name="van Eijk R."/>
            <person name="Schleper C."/>
            <person name="Guy L."/>
            <person name="Ettema T.J."/>
        </authorList>
    </citation>
    <scope>NUCLEOTIDE SEQUENCE</scope>
</reference>
<gene>
    <name evidence="2" type="ORF">LCGC14_2546930</name>
</gene>
<evidence type="ECO:0000313" key="2">
    <source>
        <dbReference type="EMBL" id="KKL11329.1"/>
    </source>
</evidence>
<feature type="transmembrane region" description="Helical" evidence="1">
    <location>
        <begin position="12"/>
        <end position="33"/>
    </location>
</feature>
<organism evidence="2">
    <name type="scientific">marine sediment metagenome</name>
    <dbReference type="NCBI Taxonomy" id="412755"/>
    <lineage>
        <taxon>unclassified sequences</taxon>
        <taxon>metagenomes</taxon>
        <taxon>ecological metagenomes</taxon>
    </lineage>
</organism>
<evidence type="ECO:0000256" key="1">
    <source>
        <dbReference type="SAM" id="Phobius"/>
    </source>
</evidence>
<accession>A0A0F9AP18</accession>
<keyword evidence="1" id="KW-0812">Transmembrane</keyword>
<name>A0A0F9AP18_9ZZZZ</name>
<sequence>MGSNHQGGHDKPSTLSVVLFIAVVLGFLAWGFASTN</sequence>
<proteinExistence type="predicted"/>
<keyword evidence="1" id="KW-1133">Transmembrane helix</keyword>